<organism evidence="1 2">
    <name type="scientific">Dentiscutata erythropus</name>
    <dbReference type="NCBI Taxonomy" id="1348616"/>
    <lineage>
        <taxon>Eukaryota</taxon>
        <taxon>Fungi</taxon>
        <taxon>Fungi incertae sedis</taxon>
        <taxon>Mucoromycota</taxon>
        <taxon>Glomeromycotina</taxon>
        <taxon>Glomeromycetes</taxon>
        <taxon>Diversisporales</taxon>
        <taxon>Gigasporaceae</taxon>
        <taxon>Dentiscutata</taxon>
    </lineage>
</organism>
<dbReference type="EMBL" id="CAJVPY010014036">
    <property type="protein sequence ID" value="CAG8744260.1"/>
    <property type="molecule type" value="Genomic_DNA"/>
</dbReference>
<comment type="caution">
    <text evidence="1">The sequence shown here is derived from an EMBL/GenBank/DDBJ whole genome shotgun (WGS) entry which is preliminary data.</text>
</comment>
<dbReference type="OrthoDB" id="10401346at2759"/>
<reference evidence="1" key="1">
    <citation type="submission" date="2021-06" db="EMBL/GenBank/DDBJ databases">
        <authorList>
            <person name="Kallberg Y."/>
            <person name="Tangrot J."/>
            <person name="Rosling A."/>
        </authorList>
    </citation>
    <scope>NUCLEOTIDE SEQUENCE</scope>
    <source>
        <strain evidence="1">MA453B</strain>
    </source>
</reference>
<proteinExistence type="predicted"/>
<evidence type="ECO:0000313" key="2">
    <source>
        <dbReference type="Proteomes" id="UP000789405"/>
    </source>
</evidence>
<accession>A0A9N9IP81</accession>
<dbReference type="AlphaFoldDB" id="A0A9N9IP81"/>
<protein>
    <submittedName>
        <fullName evidence="1">18790_t:CDS:1</fullName>
    </submittedName>
</protein>
<evidence type="ECO:0000313" key="1">
    <source>
        <dbReference type="EMBL" id="CAG8744260.1"/>
    </source>
</evidence>
<keyword evidence="2" id="KW-1185">Reference proteome</keyword>
<gene>
    <name evidence="1" type="ORF">DERYTH_LOCUS16287</name>
</gene>
<sequence length="198" mass="22285">MPNTLTAICYITDYQEKSTNKDLIIVKAAGVTRLRNSNTDLSVLLVAFYSTNKSDDNLASFSTEDVLLVTEKFRIIILSDIVYLDIDPVNLPKSTLLLNMTAVTKEAFAINEDHATISLTVETKYYLDQDNVTQEFECHHLVFAKHLAWVSSIVKKGSTIYISGELLLVEDTFVVHLRNLNFFEFPKSVNMKAPANLS</sequence>
<dbReference type="Proteomes" id="UP000789405">
    <property type="component" value="Unassembled WGS sequence"/>
</dbReference>
<name>A0A9N9IP81_9GLOM</name>